<dbReference type="PANTHER" id="PTHR30204">
    <property type="entry name" value="REDOX-CYCLING DRUG-SENSING TRANSCRIPTIONAL ACTIVATOR SOXR"/>
    <property type="match status" value="1"/>
</dbReference>
<sequence>MMTQWFVKDLSKLTGVSVQTLHHYDRIGLLTPSLRRANGYRVYSEKDLLKLQQIIALKFFGFELSQIKTLLIEESRAFKHFNSQIQVLEQKAAVLLEGAKTLRCIIDSVDANQSIPWETIIQLIEVYKMTEHMEHNWVKEIFTPDELKQYVEFEKELKANTTLEQKEAFENNWHQLVEAVKNNLKQDPGSTLGIELGKKIMDWVNGVYGKKYAHLRTKKFEKGFGEGKGLDEVGLTSEIVSWMDKAMDAYWSDRIYGILEQVGKKSSSTVLALWNEMLVDMYGEDISRKNAIYEIALNDDKVSFQAKVWLKSILDS</sequence>
<dbReference type="InterPro" id="IPR000551">
    <property type="entry name" value="MerR-type_HTH_dom"/>
</dbReference>
<evidence type="ECO:0000256" key="1">
    <source>
        <dbReference type="ARBA" id="ARBA00023125"/>
    </source>
</evidence>
<protein>
    <submittedName>
        <fullName evidence="3">Transcription regulators (MerR Family)</fullName>
    </submittedName>
</protein>
<dbReference type="Gene3D" id="1.10.1660.10">
    <property type="match status" value="1"/>
</dbReference>
<evidence type="ECO:0000313" key="3">
    <source>
        <dbReference type="EMBL" id="KTD67607.1"/>
    </source>
</evidence>
<dbReference type="PATRIC" id="fig|45074.5.peg.283"/>
<accession>A0A0W0ZEY5</accession>
<dbReference type="CDD" id="cd01106">
    <property type="entry name" value="HTH_TipAL-Mta"/>
    <property type="match status" value="1"/>
</dbReference>
<reference evidence="3 4" key="1">
    <citation type="submission" date="2015-11" db="EMBL/GenBank/DDBJ databases">
        <title>Genomic analysis of 38 Legionella species identifies large and diverse effector repertoires.</title>
        <authorList>
            <person name="Burstein D."/>
            <person name="Amaro F."/>
            <person name="Zusman T."/>
            <person name="Lifshitz Z."/>
            <person name="Cohen O."/>
            <person name="Gilbert J.A."/>
            <person name="Pupko T."/>
            <person name="Shuman H.A."/>
            <person name="Segal G."/>
        </authorList>
    </citation>
    <scope>NUCLEOTIDE SEQUENCE [LARGE SCALE GENOMIC DNA]</scope>
    <source>
        <strain evidence="3 4">SC-63-C7</strain>
    </source>
</reference>
<gene>
    <name evidence="3" type="ORF">Lsan_0266</name>
</gene>
<dbReference type="Proteomes" id="UP000054703">
    <property type="component" value="Unassembled WGS sequence"/>
</dbReference>
<name>A0A0W0ZEY5_9GAMM</name>
<feature type="domain" description="HTH merR-type" evidence="2">
    <location>
        <begin position="1"/>
        <end position="73"/>
    </location>
</feature>
<dbReference type="GO" id="GO:0003677">
    <property type="term" value="F:DNA binding"/>
    <property type="evidence" value="ECO:0007669"/>
    <property type="project" value="UniProtKB-KW"/>
</dbReference>
<dbReference type="AlphaFoldDB" id="A0A0W0ZEY5"/>
<proteinExistence type="predicted"/>
<dbReference type="Pfam" id="PF13411">
    <property type="entry name" value="MerR_1"/>
    <property type="match status" value="1"/>
</dbReference>
<keyword evidence="1" id="KW-0238">DNA-binding</keyword>
<dbReference type="InterPro" id="IPR009061">
    <property type="entry name" value="DNA-bd_dom_put_sf"/>
</dbReference>
<dbReference type="GO" id="GO:0003700">
    <property type="term" value="F:DNA-binding transcription factor activity"/>
    <property type="evidence" value="ECO:0007669"/>
    <property type="project" value="InterPro"/>
</dbReference>
<dbReference type="PROSITE" id="PS50937">
    <property type="entry name" value="HTH_MERR_2"/>
    <property type="match status" value="1"/>
</dbReference>
<dbReference type="PANTHER" id="PTHR30204:SF96">
    <property type="entry name" value="CHROMOSOME-ANCHORING PROTEIN RACA"/>
    <property type="match status" value="1"/>
</dbReference>
<organism evidence="3 4">
    <name type="scientific">Legionella santicrucis</name>
    <dbReference type="NCBI Taxonomy" id="45074"/>
    <lineage>
        <taxon>Bacteria</taxon>
        <taxon>Pseudomonadati</taxon>
        <taxon>Pseudomonadota</taxon>
        <taxon>Gammaproteobacteria</taxon>
        <taxon>Legionellales</taxon>
        <taxon>Legionellaceae</taxon>
        <taxon>Legionella</taxon>
    </lineage>
</organism>
<dbReference type="SMART" id="SM00422">
    <property type="entry name" value="HTH_MERR"/>
    <property type="match status" value="1"/>
</dbReference>
<evidence type="ECO:0000313" key="4">
    <source>
        <dbReference type="Proteomes" id="UP000054703"/>
    </source>
</evidence>
<keyword evidence="4" id="KW-1185">Reference proteome</keyword>
<dbReference type="STRING" id="45074.Lsan_0266"/>
<dbReference type="InterPro" id="IPR047057">
    <property type="entry name" value="MerR_fam"/>
</dbReference>
<comment type="caution">
    <text evidence="3">The sequence shown here is derived from an EMBL/GenBank/DDBJ whole genome shotgun (WGS) entry which is preliminary data.</text>
</comment>
<dbReference type="EMBL" id="LNYU01000006">
    <property type="protein sequence ID" value="KTD67607.1"/>
    <property type="molecule type" value="Genomic_DNA"/>
</dbReference>
<dbReference type="SUPFAM" id="SSF46955">
    <property type="entry name" value="Putative DNA-binding domain"/>
    <property type="match status" value="1"/>
</dbReference>
<evidence type="ECO:0000259" key="2">
    <source>
        <dbReference type="PROSITE" id="PS50937"/>
    </source>
</evidence>